<keyword evidence="1" id="KW-0732">Signal</keyword>
<proteinExistence type="predicted"/>
<evidence type="ECO:0000313" key="2">
    <source>
        <dbReference type="EMBL" id="AGW12106.1"/>
    </source>
</evidence>
<dbReference type="AlphaFoldDB" id="T2G7K4"/>
<feature type="signal peptide" evidence="1">
    <location>
        <begin position="1"/>
        <end position="24"/>
    </location>
</feature>
<dbReference type="Proteomes" id="UP000016587">
    <property type="component" value="Chromosome"/>
</dbReference>
<keyword evidence="3" id="KW-1185">Reference proteome</keyword>
<accession>T2G7K4</accession>
<dbReference type="OrthoDB" id="5450801at2"/>
<reference evidence="2 3" key="1">
    <citation type="journal article" date="2013" name="J. Bacteriol.">
        <title>Roles of HynAB and Ech, the only two hydrogenases found in the model sulfate reducer Desulfovibrio gigas.</title>
        <authorList>
            <person name="Morais-Silva F.O."/>
            <person name="Santos C.I."/>
            <person name="Rodrigues R."/>
            <person name="Pereira I.A."/>
            <person name="Rodrigues-Pousada C."/>
        </authorList>
    </citation>
    <scope>NUCLEOTIDE SEQUENCE [LARGE SCALE GENOMIC DNA]</scope>
    <source>
        <strain evidence="3">ATCC 19364 / DSM 1382 / NCIMB 9332 / VKM B-1759</strain>
    </source>
</reference>
<dbReference type="RefSeq" id="WP_021758696.1">
    <property type="nucleotide sequence ID" value="NC_022444.1"/>
</dbReference>
<dbReference type="PATRIC" id="fig|1121448.10.peg.172"/>
<feature type="chain" id="PRO_5004599622" evidence="1">
    <location>
        <begin position="25"/>
        <end position="279"/>
    </location>
</feature>
<dbReference type="KEGG" id="dgg:DGI_0169"/>
<name>T2G7K4_MEGG1</name>
<dbReference type="EMBL" id="CP006585">
    <property type="protein sequence ID" value="AGW12106.1"/>
    <property type="molecule type" value="Genomic_DNA"/>
</dbReference>
<evidence type="ECO:0000313" key="3">
    <source>
        <dbReference type="Proteomes" id="UP000016587"/>
    </source>
</evidence>
<evidence type="ECO:0000256" key="1">
    <source>
        <dbReference type="SAM" id="SignalP"/>
    </source>
</evidence>
<gene>
    <name evidence="2" type="ORF">DGI_0169</name>
</gene>
<protein>
    <submittedName>
        <fullName evidence="2">Uncharacterized protein</fullName>
    </submittedName>
</protein>
<dbReference type="STRING" id="1121448.DGI_0169"/>
<organism evidence="2 3">
    <name type="scientific">Megalodesulfovibrio gigas (strain ATCC 19364 / DSM 1382 / NCIMB 9332 / VKM B-1759)</name>
    <name type="common">Desulfovibrio gigas</name>
    <dbReference type="NCBI Taxonomy" id="1121448"/>
    <lineage>
        <taxon>Bacteria</taxon>
        <taxon>Pseudomonadati</taxon>
        <taxon>Thermodesulfobacteriota</taxon>
        <taxon>Desulfovibrionia</taxon>
        <taxon>Desulfovibrionales</taxon>
        <taxon>Desulfovibrionaceae</taxon>
        <taxon>Megalodesulfovibrio</taxon>
    </lineage>
</organism>
<sequence>MVHRLSALALCAVLLCGSPPPASATLAQPLSELEKQAFGENYLLPSPAEVFLALEKAGPVDWTAMASFNPRYDYADNALRALNLGIRAADGFLAIQARNHDKLGKMISAIMTLAEELLVAETILNKGKSFEDLARNGQWEELHGQLDALRDDVLHEMERMGDKDTALLVSTGGWLEGLRATAKTLEEHYSERASTLLYQPKLLRYFRARLNALPPQTRNAPAVAAILGQLDAMEACLNVGYRMPIPQENIRRLAAISELLVSSIESGAGGGNSTLGGSS</sequence>
<reference evidence="3" key="2">
    <citation type="submission" date="2013-07" db="EMBL/GenBank/DDBJ databases">
        <authorList>
            <person name="Morais-Silva F.O."/>
            <person name="Rezende A.M."/>
            <person name="Pimentel C."/>
            <person name="Resende D.M."/>
            <person name="Santos C.I."/>
            <person name="Clemente C."/>
            <person name="de Oliveira L.M."/>
            <person name="da Silva S.M."/>
            <person name="Costa D.A."/>
            <person name="Varela-Raposo A."/>
            <person name="Horacio E.C.A."/>
            <person name="Matos M."/>
            <person name="Flores O."/>
            <person name="Ruiz J.C."/>
            <person name="Rodrigues-Pousada C."/>
        </authorList>
    </citation>
    <scope>NUCLEOTIDE SEQUENCE [LARGE SCALE GENOMIC DNA]</scope>
    <source>
        <strain evidence="3">ATCC 19364 / DSM 1382 / NCIMB 9332 / VKM B-1759</strain>
    </source>
</reference>
<dbReference type="eggNOG" id="ENOG50318IX">
    <property type="taxonomic scope" value="Bacteria"/>
</dbReference>
<dbReference type="HOGENOM" id="CLU_996498_0_0_7"/>